<protein>
    <submittedName>
        <fullName evidence="1">Uncharacterized protein</fullName>
    </submittedName>
</protein>
<dbReference type="OMA" id="RYWHQEE"/>
<evidence type="ECO:0000313" key="1">
    <source>
        <dbReference type="EMBL" id="EER42989.1"/>
    </source>
</evidence>
<dbReference type="HOGENOM" id="CLU_139856_0_0_1"/>
<reference evidence="2" key="1">
    <citation type="submission" date="2009-05" db="EMBL/GenBank/DDBJ databases">
        <title>The genome sequence of Ajellomyces capsulatus strain H143.</title>
        <authorList>
            <person name="Champion M."/>
            <person name="Cuomo C.A."/>
            <person name="Ma L.-J."/>
            <person name="Henn M.R."/>
            <person name="Sil A."/>
            <person name="Goldman B."/>
            <person name="Young S.K."/>
            <person name="Kodira C.D."/>
            <person name="Zeng Q."/>
            <person name="Koehrsen M."/>
            <person name="Alvarado L."/>
            <person name="Berlin A.M."/>
            <person name="Borenstein D."/>
            <person name="Chen Z."/>
            <person name="Engels R."/>
            <person name="Freedman E."/>
            <person name="Gellesch M."/>
            <person name="Goldberg J."/>
            <person name="Griggs A."/>
            <person name="Gujja S."/>
            <person name="Heiman D.I."/>
            <person name="Hepburn T.A."/>
            <person name="Howarth C."/>
            <person name="Jen D."/>
            <person name="Larson L."/>
            <person name="Lewis B."/>
            <person name="Mehta T."/>
            <person name="Park D."/>
            <person name="Pearson M."/>
            <person name="Roberts A."/>
            <person name="Saif S."/>
            <person name="Shea T.D."/>
            <person name="Shenoy N."/>
            <person name="Sisk P."/>
            <person name="Stolte C."/>
            <person name="Sykes S."/>
            <person name="Walk T."/>
            <person name="White J."/>
            <person name="Yandava C."/>
            <person name="Klein B."/>
            <person name="McEwen J.G."/>
            <person name="Puccia R."/>
            <person name="Goldman G.H."/>
            <person name="Felipe M.S."/>
            <person name="Nino-Vega G."/>
            <person name="San-Blas G."/>
            <person name="Taylor J.W."/>
            <person name="Mendoza L."/>
            <person name="Galagan J.E."/>
            <person name="Nusbaum C."/>
            <person name="Birren B.W."/>
        </authorList>
    </citation>
    <scope>NUCLEOTIDE SEQUENCE [LARGE SCALE GENOMIC DNA]</scope>
    <source>
        <strain evidence="2">H143</strain>
    </source>
</reference>
<name>C6H9K6_AJECH</name>
<dbReference type="VEuPathDB" id="FungiDB:HCDG_02887"/>
<dbReference type="EMBL" id="GG692421">
    <property type="protein sequence ID" value="EER42989.1"/>
    <property type="molecule type" value="Genomic_DNA"/>
</dbReference>
<gene>
    <name evidence="1" type="ORF">HCDG_02887</name>
</gene>
<sequence>MDGYNPPLPTRYWHQEEVPEAAGMRHCTASDLITVAVGYPLVSLRLRRCPLRPGFDRLSGSAPDPQTPLDLFEKVMVPSVRKKVCYQRRQIRASVLTPGAARALIPRFDLRLAAVKEKYRARVIS</sequence>
<dbReference type="AlphaFoldDB" id="C6H9K6"/>
<proteinExistence type="predicted"/>
<accession>C6H9K6</accession>
<evidence type="ECO:0000313" key="2">
    <source>
        <dbReference type="Proteomes" id="UP000002624"/>
    </source>
</evidence>
<organism evidence="1 2">
    <name type="scientific">Ajellomyces capsulatus (strain H143)</name>
    <name type="common">Darling's disease fungus</name>
    <name type="synonym">Histoplasma capsulatum</name>
    <dbReference type="NCBI Taxonomy" id="544712"/>
    <lineage>
        <taxon>Eukaryota</taxon>
        <taxon>Fungi</taxon>
        <taxon>Dikarya</taxon>
        <taxon>Ascomycota</taxon>
        <taxon>Pezizomycotina</taxon>
        <taxon>Eurotiomycetes</taxon>
        <taxon>Eurotiomycetidae</taxon>
        <taxon>Onygenales</taxon>
        <taxon>Ajellomycetaceae</taxon>
        <taxon>Histoplasma</taxon>
    </lineage>
</organism>
<dbReference type="Proteomes" id="UP000002624">
    <property type="component" value="Unassembled WGS sequence"/>
</dbReference>